<evidence type="ECO:0000256" key="2">
    <source>
        <dbReference type="SAM" id="SignalP"/>
    </source>
</evidence>
<evidence type="ECO:0000256" key="1">
    <source>
        <dbReference type="SAM" id="MobiDB-lite"/>
    </source>
</evidence>
<reference evidence="3 4" key="1">
    <citation type="journal article" date="2021" name="Commun. Biol.">
        <title>The genome of Shorea leprosula (Dipterocarpaceae) highlights the ecological relevance of drought in aseasonal tropical rainforests.</title>
        <authorList>
            <person name="Ng K.K.S."/>
            <person name="Kobayashi M.J."/>
            <person name="Fawcett J.A."/>
            <person name="Hatakeyama M."/>
            <person name="Paape T."/>
            <person name="Ng C.H."/>
            <person name="Ang C.C."/>
            <person name="Tnah L.H."/>
            <person name="Lee C.T."/>
            <person name="Nishiyama T."/>
            <person name="Sese J."/>
            <person name="O'Brien M.J."/>
            <person name="Copetti D."/>
            <person name="Mohd Noor M.I."/>
            <person name="Ong R.C."/>
            <person name="Putra M."/>
            <person name="Sireger I.Z."/>
            <person name="Indrioko S."/>
            <person name="Kosugi Y."/>
            <person name="Izuno A."/>
            <person name="Isagi Y."/>
            <person name="Lee S.L."/>
            <person name="Shimizu K.K."/>
        </authorList>
    </citation>
    <scope>NUCLEOTIDE SEQUENCE [LARGE SCALE GENOMIC DNA]</scope>
    <source>
        <strain evidence="3">214</strain>
    </source>
</reference>
<feature type="region of interest" description="Disordered" evidence="1">
    <location>
        <begin position="70"/>
        <end position="94"/>
    </location>
</feature>
<feature type="compositionally biased region" description="Basic and acidic residues" evidence="1">
    <location>
        <begin position="85"/>
        <end position="94"/>
    </location>
</feature>
<dbReference type="InterPro" id="IPR038821">
    <property type="entry name" value="CLE45-like"/>
</dbReference>
<organism evidence="3 4">
    <name type="scientific">Rubroshorea leprosula</name>
    <dbReference type="NCBI Taxonomy" id="152421"/>
    <lineage>
        <taxon>Eukaryota</taxon>
        <taxon>Viridiplantae</taxon>
        <taxon>Streptophyta</taxon>
        <taxon>Embryophyta</taxon>
        <taxon>Tracheophyta</taxon>
        <taxon>Spermatophyta</taxon>
        <taxon>Magnoliopsida</taxon>
        <taxon>eudicotyledons</taxon>
        <taxon>Gunneridae</taxon>
        <taxon>Pentapetalae</taxon>
        <taxon>rosids</taxon>
        <taxon>malvids</taxon>
        <taxon>Malvales</taxon>
        <taxon>Dipterocarpaceae</taxon>
        <taxon>Rubroshorea</taxon>
    </lineage>
</organism>
<proteinExistence type="predicted"/>
<dbReference type="AlphaFoldDB" id="A0AAV5KTT6"/>
<dbReference type="PANTHER" id="PTHR36726">
    <property type="entry name" value="CLAVATA3/ESR (CLE)-RELATED PROTEIN 45"/>
    <property type="match status" value="1"/>
</dbReference>
<name>A0AAV5KTT6_9ROSI</name>
<evidence type="ECO:0000313" key="4">
    <source>
        <dbReference type="Proteomes" id="UP001054252"/>
    </source>
</evidence>
<dbReference type="EMBL" id="BPVZ01000078">
    <property type="protein sequence ID" value="GKV28007.1"/>
    <property type="molecule type" value="Genomic_DNA"/>
</dbReference>
<evidence type="ECO:0000313" key="3">
    <source>
        <dbReference type="EMBL" id="GKV28007.1"/>
    </source>
</evidence>
<comment type="caution">
    <text evidence="3">The sequence shown here is derived from an EMBL/GenBank/DDBJ whole genome shotgun (WGS) entry which is preliminary data.</text>
</comment>
<sequence>MVLSVTMRFMLLLCIGFLVIQPDKVSGLRSITLALRGDKELLEYVQNSRILTAVAMDSLDTRQGLAPAPSLVFDPSQSNKRQVRKGSDPIHNRW</sequence>
<dbReference type="Proteomes" id="UP001054252">
    <property type="component" value="Unassembled WGS sequence"/>
</dbReference>
<dbReference type="PANTHER" id="PTHR36726:SF5">
    <property type="entry name" value="CLAVATA3_ESR (CLE) GENE FAMILY MEMBER MTCLE11"/>
    <property type="match status" value="1"/>
</dbReference>
<keyword evidence="4" id="KW-1185">Reference proteome</keyword>
<feature type="chain" id="PRO_5043977714" evidence="2">
    <location>
        <begin position="28"/>
        <end position="94"/>
    </location>
</feature>
<keyword evidence="2" id="KW-0732">Signal</keyword>
<gene>
    <name evidence="3" type="ORF">SLEP1_g37109</name>
</gene>
<accession>A0AAV5KTT6</accession>
<feature type="signal peptide" evidence="2">
    <location>
        <begin position="1"/>
        <end position="27"/>
    </location>
</feature>
<protein>
    <submittedName>
        <fullName evidence="3">Uncharacterized protein</fullName>
    </submittedName>
</protein>